<evidence type="ECO:0000256" key="5">
    <source>
        <dbReference type="ARBA" id="ARBA00022741"/>
    </source>
</evidence>
<dbReference type="PROSITE" id="PS51194">
    <property type="entry name" value="HELICASE_CTER"/>
    <property type="match status" value="1"/>
</dbReference>
<keyword evidence="16" id="KW-1185">Reference proteome</keyword>
<feature type="compositionally biased region" description="Low complexity" evidence="12">
    <location>
        <begin position="237"/>
        <end position="247"/>
    </location>
</feature>
<feature type="domain" description="Helicase C-terminal" evidence="14">
    <location>
        <begin position="953"/>
        <end position="1130"/>
    </location>
</feature>
<dbReference type="SMART" id="SM00487">
    <property type="entry name" value="DEXDc"/>
    <property type="match status" value="1"/>
</dbReference>
<accession>A0A6G1I216</accession>
<dbReference type="InterPro" id="IPR001650">
    <property type="entry name" value="Helicase_C-like"/>
</dbReference>
<dbReference type="PANTHER" id="PTHR18934">
    <property type="entry name" value="ATP-DEPENDENT RNA HELICASE"/>
    <property type="match status" value="1"/>
</dbReference>
<evidence type="ECO:0000259" key="14">
    <source>
        <dbReference type="PROSITE" id="PS51194"/>
    </source>
</evidence>
<feature type="compositionally biased region" description="Polar residues" evidence="12">
    <location>
        <begin position="35"/>
        <end position="44"/>
    </location>
</feature>
<evidence type="ECO:0000256" key="12">
    <source>
        <dbReference type="SAM" id="MobiDB-lite"/>
    </source>
</evidence>
<dbReference type="FunFam" id="3.40.50.300:FF:000819">
    <property type="entry name" value="ATP dependent RNA helicase, putative"/>
    <property type="match status" value="1"/>
</dbReference>
<dbReference type="SUPFAM" id="SSF52540">
    <property type="entry name" value="P-loop containing nucleoside triphosphate hydrolases"/>
    <property type="match status" value="1"/>
</dbReference>
<protein>
    <recommendedName>
        <fullName evidence="2">RNA helicase</fullName>
        <ecNumber evidence="2">3.6.4.13</ecNumber>
    </recommendedName>
</protein>
<reference evidence="15" key="1">
    <citation type="journal article" date="2020" name="Stud. Mycol.">
        <title>101 Dothideomycetes genomes: a test case for predicting lifestyles and emergence of pathogens.</title>
        <authorList>
            <person name="Haridas S."/>
            <person name="Albert R."/>
            <person name="Binder M."/>
            <person name="Bloem J."/>
            <person name="Labutti K."/>
            <person name="Salamov A."/>
            <person name="Andreopoulos B."/>
            <person name="Baker S."/>
            <person name="Barry K."/>
            <person name="Bills G."/>
            <person name="Bluhm B."/>
            <person name="Cannon C."/>
            <person name="Castanera R."/>
            <person name="Culley D."/>
            <person name="Daum C."/>
            <person name="Ezra D."/>
            <person name="Gonzalez J."/>
            <person name="Henrissat B."/>
            <person name="Kuo A."/>
            <person name="Liang C."/>
            <person name="Lipzen A."/>
            <person name="Lutzoni F."/>
            <person name="Magnuson J."/>
            <person name="Mondo S."/>
            <person name="Nolan M."/>
            <person name="Ohm R."/>
            <person name="Pangilinan J."/>
            <person name="Park H.-J."/>
            <person name="Ramirez L."/>
            <person name="Alfaro M."/>
            <person name="Sun H."/>
            <person name="Tritt A."/>
            <person name="Yoshinaga Y."/>
            <person name="Zwiers L.-H."/>
            <person name="Turgeon B."/>
            <person name="Goodwin S."/>
            <person name="Spatafora J."/>
            <person name="Crous P."/>
            <person name="Grigoriev I."/>
        </authorList>
    </citation>
    <scope>NUCLEOTIDE SEQUENCE</scope>
    <source>
        <strain evidence="15">CBS 262.69</strain>
    </source>
</reference>
<dbReference type="Gene3D" id="1.20.120.1080">
    <property type="match status" value="1"/>
</dbReference>
<feature type="compositionally biased region" description="Acidic residues" evidence="12">
    <location>
        <begin position="429"/>
        <end position="445"/>
    </location>
</feature>
<feature type="compositionally biased region" description="Low complexity" evidence="12">
    <location>
        <begin position="265"/>
        <end position="282"/>
    </location>
</feature>
<dbReference type="CDD" id="cd18791">
    <property type="entry name" value="SF2_C_RHA"/>
    <property type="match status" value="1"/>
</dbReference>
<dbReference type="GO" id="GO:0003723">
    <property type="term" value="F:RNA binding"/>
    <property type="evidence" value="ECO:0007669"/>
    <property type="project" value="UniProtKB-KW"/>
</dbReference>
<evidence type="ECO:0000259" key="13">
    <source>
        <dbReference type="PROSITE" id="PS51192"/>
    </source>
</evidence>
<evidence type="ECO:0000313" key="15">
    <source>
        <dbReference type="EMBL" id="KAF2402338.1"/>
    </source>
</evidence>
<dbReference type="FunFam" id="1.20.120.1080:FF:000002">
    <property type="entry name" value="Putative ATP-dependent RNA helicase DHX36"/>
    <property type="match status" value="1"/>
</dbReference>
<dbReference type="FunFam" id="3.40.50.300:FF:000500">
    <property type="entry name" value="ATP-dependent RNA helicase DHX29"/>
    <property type="match status" value="1"/>
</dbReference>
<keyword evidence="9" id="KW-0694">RNA-binding</keyword>
<evidence type="ECO:0000256" key="3">
    <source>
        <dbReference type="ARBA" id="ARBA00022528"/>
    </source>
</evidence>
<keyword evidence="4" id="KW-0934">Plastid</keyword>
<keyword evidence="7 15" id="KW-0347">Helicase</keyword>
<evidence type="ECO:0000256" key="6">
    <source>
        <dbReference type="ARBA" id="ARBA00022801"/>
    </source>
</evidence>
<dbReference type="Pfam" id="PF00270">
    <property type="entry name" value="DEAD"/>
    <property type="match status" value="1"/>
</dbReference>
<dbReference type="Pfam" id="PF00271">
    <property type="entry name" value="Helicase_C"/>
    <property type="match status" value="1"/>
</dbReference>
<evidence type="ECO:0000256" key="10">
    <source>
        <dbReference type="ARBA" id="ARBA00022946"/>
    </source>
</evidence>
<dbReference type="GO" id="GO:0016787">
    <property type="term" value="F:hydrolase activity"/>
    <property type="evidence" value="ECO:0007669"/>
    <property type="project" value="UniProtKB-KW"/>
</dbReference>
<evidence type="ECO:0000256" key="1">
    <source>
        <dbReference type="ARBA" id="ARBA00004229"/>
    </source>
</evidence>
<dbReference type="SMART" id="SM00847">
    <property type="entry name" value="HA2"/>
    <property type="match status" value="1"/>
</dbReference>
<dbReference type="Gene3D" id="3.40.50.300">
    <property type="entry name" value="P-loop containing nucleotide triphosphate hydrolases"/>
    <property type="match status" value="2"/>
</dbReference>
<dbReference type="OrthoDB" id="5600252at2759"/>
<evidence type="ECO:0000256" key="9">
    <source>
        <dbReference type="ARBA" id="ARBA00022884"/>
    </source>
</evidence>
<proteinExistence type="predicted"/>
<feature type="region of interest" description="Disordered" evidence="12">
    <location>
        <begin position="234"/>
        <end position="309"/>
    </location>
</feature>
<evidence type="ECO:0000256" key="11">
    <source>
        <dbReference type="ARBA" id="ARBA00047984"/>
    </source>
</evidence>
<dbReference type="Pfam" id="PF21010">
    <property type="entry name" value="HA2_C"/>
    <property type="match status" value="1"/>
</dbReference>
<keyword evidence="5" id="KW-0547">Nucleotide-binding</keyword>
<dbReference type="GO" id="GO:0005524">
    <property type="term" value="F:ATP binding"/>
    <property type="evidence" value="ECO:0007669"/>
    <property type="project" value="UniProtKB-KW"/>
</dbReference>
<dbReference type="InterPro" id="IPR014001">
    <property type="entry name" value="Helicase_ATP-bd"/>
</dbReference>
<dbReference type="Pfam" id="PF07717">
    <property type="entry name" value="OB_NTP_bind"/>
    <property type="match status" value="1"/>
</dbReference>
<comment type="subcellular location">
    <subcellularLocation>
        <location evidence="1">Plastid</location>
        <location evidence="1">Chloroplast</location>
    </subcellularLocation>
</comment>
<evidence type="ECO:0000256" key="2">
    <source>
        <dbReference type="ARBA" id="ARBA00012552"/>
    </source>
</evidence>
<dbReference type="GO" id="GO:0003724">
    <property type="term" value="F:RNA helicase activity"/>
    <property type="evidence" value="ECO:0007669"/>
    <property type="project" value="UniProtKB-EC"/>
</dbReference>
<evidence type="ECO:0000256" key="8">
    <source>
        <dbReference type="ARBA" id="ARBA00022840"/>
    </source>
</evidence>
<dbReference type="InterPro" id="IPR027417">
    <property type="entry name" value="P-loop_NTPase"/>
</dbReference>
<dbReference type="InterPro" id="IPR007502">
    <property type="entry name" value="Helicase-assoc_dom"/>
</dbReference>
<dbReference type="Proteomes" id="UP000799640">
    <property type="component" value="Unassembled WGS sequence"/>
</dbReference>
<keyword evidence="6" id="KW-0378">Hydrolase</keyword>
<sequence length="1489" mass="165101">MAKKKKQAVNPARGFATSSVASKANIEKQKVEVTPTETPQQLRETPQVAKPDLPSRPEPSEPINELLNLTPEEFEQQLEQNELQMLVDKCAAKVRRDSSRQISKLQTDCRRSQEAQSLALNQWLSGDLLSQIFDLIKGDASETGYAPQASFLVRKSSEEELLIKCWTLFETLSGVGVAQDCIMDNLKKLLKNPPYEDPGSYIWGLRESLDMLALDLDEARLPNLIQRKQNTTVHAISQSNSGLNSSSETPKWKRDKYGQQSEMASTPSTSRTSTPEPTSSSRVPARKSKPDPPSAPAVQEDVSVSDIESDLQPDELVSTYLTIKERMYRLHPELDDSSNGKAQVRKFGGKVNHKLKASPESTPSWRKLQSKLDLIESDILFDKDEALALWTAKRNQLAQVAALERRLQPLAIRSESPKKPSAIIPDEGSTGEESESVTDSGDDGLGDMFTEPGGEVTNLKNSESSTGPTIILRDFGKAVGMSPRRVLDDACRARDPGVKLNFKLISRSSFTNRHMVVITWSRDQPRLLDTHVPWISVVQKSSSRDGSQISEVSFGMIGIATPDQKQSEGFVSTVALFYLLSSAAKEDKAWTKLPAAWRELYTELGDHLKEQTDIADRETLKLIRGAVFDHSKTEEEDGVVLASAFRGRTRGLNGTDSSRDQSESKAASAAPSKDLMALWARKASTRSYQYMLTSRMTLPMFGFREAALAMIDGNQVVILCGETGCGKSTQLPAYILEHELARGNSCKIYCTQPRRISAVSLARRVSEELGEAPGELGTPRSLVGYAIRLESRMSPQTRLVYSTIGIVLRMLESSLGLDDITHLIIDEVHERSIDTDFLLIVMRSLILRRPELKVILMSATIDANRISRYLGGAPIIEVPGRTFPVQTRFLEDAIELTHYSGGGKMPIGSAADSDTDVNVDQETSGIPKQLQGYSSHTRKTLETYDEYRIDYDLIIKLMERVASDPIYIDYSKAILVFLPGMAEIRELNDMLVGSNSFMHNTWIIPLHSSIATEDQQRAFSFPPPGVRKIVLATNIAETGITIPDITCVIDTGKHKEMRYDERRQLSRLIQSFISRANAKQRRGRAGRVQEGLCFHLFTRYRHDELMAPQQTPEMLRLSLQDLVMRVKVCGLGDVEQTLSDALDPPSSKNIQRAVDALIEVGALTTNEDLTSLGNQLAKLPLDASLGKLCLLSAIFGCLDMGLTVAAILSSKSPFITPFGAKQRADSVRLAFAKGDSDLLTAYNAYCAWRKVAQSPDKSVAGFCHKNFLSNENLTSVEDLKAQLLTALGETGLLKVSSIRQNLNRYGAYGRGRPFVQMPEGADINSDNEVVTTAVIAWSFYPKLLVRDGKGWRNVANSQSVSLHPSSVNKRNPNLKYVSYYSMMQMSGNRPYNAMSTNGVQDLPLMLLAGEAEFKVYAGLVVIDGNRMRWKIDGWKGTIALKVFRKKMEEIVEKKLKAPTKDLSPGLKRWMAMFEQVCANASLKDGKRGS</sequence>
<dbReference type="EC" id="3.6.4.13" evidence="2"/>
<feature type="region of interest" description="Disordered" evidence="12">
    <location>
        <begin position="414"/>
        <end position="465"/>
    </location>
</feature>
<feature type="region of interest" description="Disordered" evidence="12">
    <location>
        <begin position="1"/>
        <end position="63"/>
    </location>
</feature>
<dbReference type="PROSITE" id="PS51192">
    <property type="entry name" value="HELICASE_ATP_BIND_1"/>
    <property type="match status" value="1"/>
</dbReference>
<gene>
    <name evidence="15" type="ORF">EJ06DRAFT_528445</name>
</gene>
<comment type="catalytic activity">
    <reaction evidence="11">
        <text>ATP + H2O = ADP + phosphate + H(+)</text>
        <dbReference type="Rhea" id="RHEA:13065"/>
        <dbReference type="ChEBI" id="CHEBI:15377"/>
        <dbReference type="ChEBI" id="CHEBI:15378"/>
        <dbReference type="ChEBI" id="CHEBI:30616"/>
        <dbReference type="ChEBI" id="CHEBI:43474"/>
        <dbReference type="ChEBI" id="CHEBI:456216"/>
        <dbReference type="EC" id="3.6.4.13"/>
    </reaction>
</comment>
<dbReference type="InterPro" id="IPR011709">
    <property type="entry name" value="DEAD-box_helicase_OB_fold"/>
</dbReference>
<name>A0A6G1I216_9PEZI</name>
<dbReference type="EMBL" id="ML996691">
    <property type="protein sequence ID" value="KAF2402338.1"/>
    <property type="molecule type" value="Genomic_DNA"/>
</dbReference>
<evidence type="ECO:0000256" key="4">
    <source>
        <dbReference type="ARBA" id="ARBA00022640"/>
    </source>
</evidence>
<evidence type="ECO:0000313" key="16">
    <source>
        <dbReference type="Proteomes" id="UP000799640"/>
    </source>
</evidence>
<evidence type="ECO:0000256" key="7">
    <source>
        <dbReference type="ARBA" id="ARBA00022806"/>
    </source>
</evidence>
<organism evidence="15 16">
    <name type="scientific">Trichodelitschia bisporula</name>
    <dbReference type="NCBI Taxonomy" id="703511"/>
    <lineage>
        <taxon>Eukaryota</taxon>
        <taxon>Fungi</taxon>
        <taxon>Dikarya</taxon>
        <taxon>Ascomycota</taxon>
        <taxon>Pezizomycotina</taxon>
        <taxon>Dothideomycetes</taxon>
        <taxon>Dothideomycetes incertae sedis</taxon>
        <taxon>Phaeotrichales</taxon>
        <taxon>Phaeotrichaceae</taxon>
        <taxon>Trichodelitschia</taxon>
    </lineage>
</organism>
<dbReference type="SMART" id="SM00490">
    <property type="entry name" value="HELICc"/>
    <property type="match status" value="1"/>
</dbReference>
<dbReference type="PANTHER" id="PTHR18934:SF145">
    <property type="entry name" value="ATP-DEPENDENT RNA HELICASE DHX57-RELATED"/>
    <property type="match status" value="1"/>
</dbReference>
<keyword evidence="8" id="KW-0067">ATP-binding</keyword>
<dbReference type="CDD" id="cd17917">
    <property type="entry name" value="DEXHc_RHA-like"/>
    <property type="match status" value="1"/>
</dbReference>
<keyword evidence="10" id="KW-0809">Transit peptide</keyword>
<keyword evidence="3" id="KW-0150">Chloroplast</keyword>
<dbReference type="InterPro" id="IPR011545">
    <property type="entry name" value="DEAD/DEAH_box_helicase_dom"/>
</dbReference>
<feature type="domain" description="Helicase ATP-binding" evidence="13">
    <location>
        <begin position="708"/>
        <end position="879"/>
    </location>
</feature>